<dbReference type="OrthoDB" id="1932414at2759"/>
<keyword evidence="1" id="KW-1185">Reference proteome</keyword>
<dbReference type="Proteomes" id="UP000087171">
    <property type="component" value="Chromosome Ca3"/>
</dbReference>
<name>A0A1S2XMU1_CICAR</name>
<dbReference type="GeneID" id="101506924"/>
<proteinExistence type="predicted"/>
<dbReference type="PaxDb" id="3827-XP_004491745.1"/>
<organism evidence="1 2">
    <name type="scientific">Cicer arietinum</name>
    <name type="common">Chickpea</name>
    <name type="synonym">Garbanzo</name>
    <dbReference type="NCBI Taxonomy" id="3827"/>
    <lineage>
        <taxon>Eukaryota</taxon>
        <taxon>Viridiplantae</taxon>
        <taxon>Streptophyta</taxon>
        <taxon>Embryophyta</taxon>
        <taxon>Tracheophyta</taxon>
        <taxon>Spermatophyta</taxon>
        <taxon>Magnoliopsida</taxon>
        <taxon>eudicotyledons</taxon>
        <taxon>Gunneridae</taxon>
        <taxon>Pentapetalae</taxon>
        <taxon>rosids</taxon>
        <taxon>fabids</taxon>
        <taxon>Fabales</taxon>
        <taxon>Fabaceae</taxon>
        <taxon>Papilionoideae</taxon>
        <taxon>50 kb inversion clade</taxon>
        <taxon>NPAAA clade</taxon>
        <taxon>Hologalegina</taxon>
        <taxon>IRL clade</taxon>
        <taxon>Cicereae</taxon>
        <taxon>Cicer</taxon>
    </lineage>
</organism>
<dbReference type="PANTHER" id="PTHR36795:SF2">
    <property type="entry name" value="OS01G0938400 PROTEIN"/>
    <property type="match status" value="1"/>
</dbReference>
<reference evidence="2" key="2">
    <citation type="submission" date="2025-08" db="UniProtKB">
        <authorList>
            <consortium name="RefSeq"/>
        </authorList>
    </citation>
    <scope>IDENTIFICATION</scope>
    <source>
        <tissue evidence="2">Etiolated seedlings</tissue>
    </source>
</reference>
<dbReference type="KEGG" id="cam:101506924"/>
<gene>
    <name evidence="2" type="primary">LOC101506924</name>
</gene>
<dbReference type="AlphaFoldDB" id="A0A1S2XMU1"/>
<protein>
    <submittedName>
        <fullName evidence="2">Uncharacterized protein LOC101506924</fullName>
    </submittedName>
</protein>
<dbReference type="eggNOG" id="ENOG502S5MM">
    <property type="taxonomic scope" value="Eukaryota"/>
</dbReference>
<accession>A0A1S2XMU1</accession>
<evidence type="ECO:0000313" key="2">
    <source>
        <dbReference type="RefSeq" id="XP_004491745.1"/>
    </source>
</evidence>
<reference evidence="1" key="1">
    <citation type="journal article" date="2013" name="Nat. Biotechnol.">
        <title>Draft genome sequence of chickpea (Cicer arietinum) provides a resource for trait improvement.</title>
        <authorList>
            <person name="Varshney R.K."/>
            <person name="Song C."/>
            <person name="Saxena R.K."/>
            <person name="Azam S."/>
            <person name="Yu S."/>
            <person name="Sharpe A.G."/>
            <person name="Cannon S."/>
            <person name="Baek J."/>
            <person name="Rosen B.D."/>
            <person name="Tar'an B."/>
            <person name="Millan T."/>
            <person name="Zhang X."/>
            <person name="Ramsay L.D."/>
            <person name="Iwata A."/>
            <person name="Wang Y."/>
            <person name="Nelson W."/>
            <person name="Farmer A.D."/>
            <person name="Gaur P.M."/>
            <person name="Soderlund C."/>
            <person name="Penmetsa R.V."/>
            <person name="Xu C."/>
            <person name="Bharti A.K."/>
            <person name="He W."/>
            <person name="Winter P."/>
            <person name="Zhao S."/>
            <person name="Hane J.K."/>
            <person name="Carrasquilla-Garcia N."/>
            <person name="Condie J.A."/>
            <person name="Upadhyaya H.D."/>
            <person name="Luo M.C."/>
            <person name="Thudi M."/>
            <person name="Gowda C.L."/>
            <person name="Singh N.P."/>
            <person name="Lichtenzveig J."/>
            <person name="Gali K.K."/>
            <person name="Rubio J."/>
            <person name="Nadarajan N."/>
            <person name="Dolezel J."/>
            <person name="Bansal K.C."/>
            <person name="Xu X."/>
            <person name="Edwards D."/>
            <person name="Zhang G."/>
            <person name="Kahl G."/>
            <person name="Gil J."/>
            <person name="Singh K.B."/>
            <person name="Datta S.K."/>
            <person name="Jackson S.A."/>
            <person name="Wang J."/>
            <person name="Cook D.R."/>
        </authorList>
    </citation>
    <scope>NUCLEOTIDE SEQUENCE [LARGE SCALE GENOMIC DNA]</scope>
    <source>
        <strain evidence="1">cv. CDC Frontier</strain>
    </source>
</reference>
<sequence>MSSIQMVSISKFGYQKLRHEVGCDDDERERVVKRPKNLSRFRRIPMRRRFRLKIPSLRRLWKIKKTKVVSSMRISCAKVMKRFKDGHVHFGDLFAGNYLFMQVNPSSLKYLAKEFSLSKIA</sequence>
<evidence type="ECO:0000313" key="1">
    <source>
        <dbReference type="Proteomes" id="UP000087171"/>
    </source>
</evidence>
<dbReference type="PANTHER" id="PTHR36795">
    <property type="entry name" value="OS01G0938400 PROTEIN"/>
    <property type="match status" value="1"/>
</dbReference>
<dbReference type="RefSeq" id="XP_004491745.1">
    <property type="nucleotide sequence ID" value="XM_004491688.3"/>
</dbReference>